<accession>A0A366FGU7</accession>
<name>A0A366FGU7_9HYPH</name>
<organism evidence="1 2">
    <name type="scientific">Roseiarcus fermentans</name>
    <dbReference type="NCBI Taxonomy" id="1473586"/>
    <lineage>
        <taxon>Bacteria</taxon>
        <taxon>Pseudomonadati</taxon>
        <taxon>Pseudomonadota</taxon>
        <taxon>Alphaproteobacteria</taxon>
        <taxon>Hyphomicrobiales</taxon>
        <taxon>Roseiarcaceae</taxon>
        <taxon>Roseiarcus</taxon>
    </lineage>
</organism>
<comment type="caution">
    <text evidence="1">The sequence shown here is derived from an EMBL/GenBank/DDBJ whole genome shotgun (WGS) entry which is preliminary data.</text>
</comment>
<proteinExistence type="predicted"/>
<dbReference type="EMBL" id="QNRK01000013">
    <property type="protein sequence ID" value="RBP12939.1"/>
    <property type="molecule type" value="Genomic_DNA"/>
</dbReference>
<protein>
    <submittedName>
        <fullName evidence="1">Uncharacterized protein</fullName>
    </submittedName>
</protein>
<reference evidence="1 2" key="1">
    <citation type="submission" date="2018-06" db="EMBL/GenBank/DDBJ databases">
        <title>Genomic Encyclopedia of Type Strains, Phase IV (KMG-IV): sequencing the most valuable type-strain genomes for metagenomic binning, comparative biology and taxonomic classification.</title>
        <authorList>
            <person name="Goeker M."/>
        </authorList>
    </citation>
    <scope>NUCLEOTIDE SEQUENCE [LARGE SCALE GENOMIC DNA]</scope>
    <source>
        <strain evidence="1 2">DSM 24875</strain>
    </source>
</reference>
<dbReference type="Proteomes" id="UP000253529">
    <property type="component" value="Unassembled WGS sequence"/>
</dbReference>
<evidence type="ECO:0000313" key="2">
    <source>
        <dbReference type="Proteomes" id="UP000253529"/>
    </source>
</evidence>
<dbReference type="AlphaFoldDB" id="A0A366FGU7"/>
<sequence length="145" mass="15410">MNREPPNLEISSYGKTLAGAARFHVVVKLTQYGGAHNYHLDVSADGTALEQKEASDGDFVQTTLGGYTSYSFSAQAFELQNDGGFAWGDWSAPITRDAPPDYSSLSAFLRASVALGVQGVDPADASLRALLKRAGARTLRALLVS</sequence>
<evidence type="ECO:0000313" key="1">
    <source>
        <dbReference type="EMBL" id="RBP12939.1"/>
    </source>
</evidence>
<dbReference type="RefSeq" id="WP_113889769.1">
    <property type="nucleotide sequence ID" value="NZ_QNRK01000013.1"/>
</dbReference>
<keyword evidence="2" id="KW-1185">Reference proteome</keyword>
<gene>
    <name evidence="1" type="ORF">DFR50_113131</name>
</gene>